<dbReference type="AlphaFoldDB" id="A0A7R9BKW2"/>
<feature type="region of interest" description="Disordered" evidence="1">
    <location>
        <begin position="116"/>
        <end position="136"/>
    </location>
</feature>
<keyword evidence="2" id="KW-0812">Transmembrane</keyword>
<evidence type="ECO:0000313" key="3">
    <source>
        <dbReference type="EMBL" id="CAD7277211.1"/>
    </source>
</evidence>
<feature type="transmembrane region" description="Helical" evidence="2">
    <location>
        <begin position="31"/>
        <end position="53"/>
    </location>
</feature>
<sequence>MVVRSVLTLVASLILIIGVLKERRLLMLPWLLVSAVSIGGWTVSAIVLPLGLASMDSASQGEGDGFGPLFILVVGIIMSMVVVVGTFMFLTPLSHYQVLSSLESLRHGIEAKSEGFRNANNGHDPTMIPLTDMEHA</sequence>
<evidence type="ECO:0000256" key="2">
    <source>
        <dbReference type="SAM" id="Phobius"/>
    </source>
</evidence>
<dbReference type="InterPro" id="IPR031720">
    <property type="entry name" value="DUF4728"/>
</dbReference>
<proteinExistence type="predicted"/>
<reference evidence="3" key="1">
    <citation type="submission" date="2020-11" db="EMBL/GenBank/DDBJ databases">
        <authorList>
            <person name="Tran Van P."/>
        </authorList>
    </citation>
    <scope>NUCLEOTIDE SEQUENCE</scope>
</reference>
<dbReference type="EMBL" id="OA882868">
    <property type="protein sequence ID" value="CAD7277211.1"/>
    <property type="molecule type" value="Genomic_DNA"/>
</dbReference>
<dbReference type="Proteomes" id="UP000678499">
    <property type="component" value="Unassembled WGS sequence"/>
</dbReference>
<name>A0A7R9BKW2_9CRUS</name>
<dbReference type="OrthoDB" id="8118226at2759"/>
<evidence type="ECO:0000256" key="1">
    <source>
        <dbReference type="SAM" id="MobiDB-lite"/>
    </source>
</evidence>
<protein>
    <submittedName>
        <fullName evidence="3">Uncharacterized protein</fullName>
    </submittedName>
</protein>
<dbReference type="EMBL" id="CAJPEX010000831">
    <property type="protein sequence ID" value="CAG0917363.1"/>
    <property type="molecule type" value="Genomic_DNA"/>
</dbReference>
<gene>
    <name evidence="3" type="ORF">NMOB1V02_LOCUS4947</name>
</gene>
<organism evidence="3">
    <name type="scientific">Notodromas monacha</name>
    <dbReference type="NCBI Taxonomy" id="399045"/>
    <lineage>
        <taxon>Eukaryota</taxon>
        <taxon>Metazoa</taxon>
        <taxon>Ecdysozoa</taxon>
        <taxon>Arthropoda</taxon>
        <taxon>Crustacea</taxon>
        <taxon>Oligostraca</taxon>
        <taxon>Ostracoda</taxon>
        <taxon>Podocopa</taxon>
        <taxon>Podocopida</taxon>
        <taxon>Cypridocopina</taxon>
        <taxon>Cypridoidea</taxon>
        <taxon>Cyprididae</taxon>
        <taxon>Notodromas</taxon>
    </lineage>
</organism>
<keyword evidence="2" id="KW-1133">Transmembrane helix</keyword>
<evidence type="ECO:0000313" key="4">
    <source>
        <dbReference type="Proteomes" id="UP000678499"/>
    </source>
</evidence>
<keyword evidence="2" id="KW-0472">Membrane</keyword>
<accession>A0A7R9BKW2</accession>
<dbReference type="Pfam" id="PF15860">
    <property type="entry name" value="DUF4728"/>
    <property type="match status" value="1"/>
</dbReference>
<feature type="transmembrane region" description="Helical" evidence="2">
    <location>
        <begin position="65"/>
        <end position="90"/>
    </location>
</feature>
<keyword evidence="4" id="KW-1185">Reference proteome</keyword>